<evidence type="ECO:0000256" key="4">
    <source>
        <dbReference type="ARBA" id="ARBA00022434"/>
    </source>
</evidence>
<evidence type="ECO:0000256" key="5">
    <source>
        <dbReference type="ARBA" id="ARBA00022723"/>
    </source>
</evidence>
<dbReference type="SUPFAM" id="SSF101447">
    <property type="entry name" value="Formin homology 2 domain (FH2 domain)"/>
    <property type="match status" value="1"/>
</dbReference>
<organism evidence="14 15">
    <name type="scientific">Erinaceus europaeus</name>
    <name type="common">Western European hedgehog</name>
    <dbReference type="NCBI Taxonomy" id="9365"/>
    <lineage>
        <taxon>Eukaryota</taxon>
        <taxon>Metazoa</taxon>
        <taxon>Chordata</taxon>
        <taxon>Craniata</taxon>
        <taxon>Vertebrata</taxon>
        <taxon>Euteleostomi</taxon>
        <taxon>Mammalia</taxon>
        <taxon>Eutheria</taxon>
        <taxon>Laurasiatheria</taxon>
        <taxon>Eulipotyphla</taxon>
        <taxon>Erinaceidae</taxon>
        <taxon>Erinaceinae</taxon>
        <taxon>Erinaceus</taxon>
    </lineage>
</organism>
<evidence type="ECO:0000256" key="7">
    <source>
        <dbReference type="ARBA" id="ARBA00023228"/>
    </source>
</evidence>
<evidence type="ECO:0000256" key="2">
    <source>
        <dbReference type="ARBA" id="ARBA00004419"/>
    </source>
</evidence>
<sequence>MAAQPPPPPPPLPPPRAPHSESAINMQINLECYASCVYLSMSYYFNRDDVAMRDFAQFFLRLSREQRSHAEKLIQLKNQHGVHINCPDIQVCEDWESAPKAINFALSLEKHVNQNLSNLHQLATNMNDALLCDFLESHYLHDQVKSTQQLGDSLINQRNLRAPEDDLAEYFFHNLNLDD</sequence>
<dbReference type="RefSeq" id="XP_060038658.1">
    <property type="nucleotide sequence ID" value="XM_060182675.1"/>
</dbReference>
<dbReference type="InterPro" id="IPR001519">
    <property type="entry name" value="Ferritin"/>
</dbReference>
<dbReference type="SUPFAM" id="SSF47240">
    <property type="entry name" value="Ferritin-like"/>
    <property type="match status" value="1"/>
</dbReference>
<dbReference type="Proteomes" id="UP001652624">
    <property type="component" value="Chromosome X"/>
</dbReference>
<evidence type="ECO:0000256" key="10">
    <source>
        <dbReference type="ARBA" id="ARBA00047990"/>
    </source>
</evidence>
<evidence type="ECO:0000256" key="6">
    <source>
        <dbReference type="ARBA" id="ARBA00023004"/>
    </source>
</evidence>
<evidence type="ECO:0000256" key="12">
    <source>
        <dbReference type="SAM" id="MobiDB-lite"/>
    </source>
</evidence>
<evidence type="ECO:0000259" key="13">
    <source>
        <dbReference type="PROSITE" id="PS50905"/>
    </source>
</evidence>
<dbReference type="InterPro" id="IPR009078">
    <property type="entry name" value="Ferritin-like_SF"/>
</dbReference>
<dbReference type="GeneID" id="103113662"/>
<dbReference type="Pfam" id="PF00210">
    <property type="entry name" value="Ferritin"/>
    <property type="match status" value="1"/>
</dbReference>
<comment type="similarity">
    <text evidence="3 11">Belongs to the ferritin family.</text>
</comment>
<comment type="catalytic activity">
    <reaction evidence="10">
        <text>4 Fe(2+) + O2 + 4 H(+) = 4 Fe(3+) + 2 H2O</text>
        <dbReference type="Rhea" id="RHEA:11148"/>
        <dbReference type="ChEBI" id="CHEBI:15377"/>
        <dbReference type="ChEBI" id="CHEBI:15378"/>
        <dbReference type="ChEBI" id="CHEBI:15379"/>
        <dbReference type="ChEBI" id="CHEBI:29033"/>
        <dbReference type="ChEBI" id="CHEBI:29034"/>
        <dbReference type="EC" id="1.16.3.1"/>
    </reaction>
</comment>
<evidence type="ECO:0000313" key="15">
    <source>
        <dbReference type="RefSeq" id="XP_060038658.1"/>
    </source>
</evidence>
<protein>
    <recommendedName>
        <fullName evidence="11">Ferritin</fullName>
    </recommendedName>
</protein>
<dbReference type="Gene3D" id="1.20.1260.10">
    <property type="match status" value="1"/>
</dbReference>
<keyword evidence="4 11" id="KW-0409">Iron storage</keyword>
<dbReference type="CDD" id="cd01056">
    <property type="entry name" value="Euk_Ferritin"/>
    <property type="match status" value="1"/>
</dbReference>
<feature type="domain" description="Ferritin-like diiron" evidence="13">
    <location>
        <begin position="14"/>
        <end position="161"/>
    </location>
</feature>
<evidence type="ECO:0000256" key="11">
    <source>
        <dbReference type="RuleBase" id="RU361145"/>
    </source>
</evidence>
<keyword evidence="14" id="KW-1185">Reference proteome</keyword>
<comment type="function">
    <text evidence="11">Stores iron in a soluble, non-toxic, readily available form. Important for iron homeostasis. Iron is taken up in the ferrous form and deposited as ferric hydroxides after oxidation.</text>
</comment>
<comment type="function">
    <text evidence="9">Stores iron in a soluble, non-toxic, readily available form. Important for iron homeostasis. Has ferroxidase activity. Iron is taken up in the ferrous form and deposited as ferric hydroxides after oxidation. Also plays a role in delivery of iron to cells. Mediates iron uptake in capsule cells of the developing kidney. Delivery to lysosomes is mediated by the cargo receptor NCOA4 for autophagic degradation and release of iron.</text>
</comment>
<dbReference type="InterPro" id="IPR012347">
    <property type="entry name" value="Ferritin-like"/>
</dbReference>
<dbReference type="PROSITE" id="PS50905">
    <property type="entry name" value="FERRITIN_LIKE"/>
    <property type="match status" value="1"/>
</dbReference>
<feature type="compositionally biased region" description="Pro residues" evidence="12">
    <location>
        <begin position="1"/>
        <end position="17"/>
    </location>
</feature>
<comment type="subcellular location">
    <subcellularLocation>
        <location evidence="2">Cytoplasmic vesicle</location>
        <location evidence="2">Autophagosome</location>
    </subcellularLocation>
    <subcellularLocation>
        <location evidence="1">Lysosome</location>
    </subcellularLocation>
</comment>
<evidence type="ECO:0000256" key="9">
    <source>
        <dbReference type="ARBA" id="ARBA00045964"/>
    </source>
</evidence>
<dbReference type="InterPro" id="IPR008331">
    <property type="entry name" value="Ferritin_DPS_dom"/>
</dbReference>
<evidence type="ECO:0000256" key="3">
    <source>
        <dbReference type="ARBA" id="ARBA00007513"/>
    </source>
</evidence>
<comment type="subunit">
    <text evidence="8">Oligomer of 24 subunits. There are two types of subunits: L (light) chain and H (heavy) chain. The major chain can be light or heavy, depending on the species and tissue type. The functional molecule forms a roughly spherical shell with a diameter of 12 nm and contains a central cavity into which the insoluble mineral iron core is deposited. Interacts with NCOA4; NCOA4 promotes targeting of the iron-binding ferritin complex to autolysosomes following starvation or iron depletion.</text>
</comment>
<evidence type="ECO:0000256" key="8">
    <source>
        <dbReference type="ARBA" id="ARBA00044959"/>
    </source>
</evidence>
<proteinExistence type="inferred from homology"/>
<evidence type="ECO:0000313" key="14">
    <source>
        <dbReference type="Proteomes" id="UP001652624"/>
    </source>
</evidence>
<dbReference type="PANTHER" id="PTHR11431:SF37">
    <property type="entry name" value="FERRITIN HEAVY CHAIN"/>
    <property type="match status" value="1"/>
</dbReference>
<keyword evidence="7" id="KW-0458">Lysosome</keyword>
<accession>A0ABM3WQ11</accession>
<reference evidence="15" key="1">
    <citation type="submission" date="2025-08" db="UniProtKB">
        <authorList>
            <consortium name="RefSeq"/>
        </authorList>
    </citation>
    <scope>IDENTIFICATION</scope>
</reference>
<keyword evidence="5 11" id="KW-0479">Metal-binding</keyword>
<dbReference type="InterPro" id="IPR009040">
    <property type="entry name" value="Ferritin-like_diiron"/>
</dbReference>
<gene>
    <name evidence="15" type="primary">LOC103113662</name>
</gene>
<evidence type="ECO:0000256" key="1">
    <source>
        <dbReference type="ARBA" id="ARBA00004371"/>
    </source>
</evidence>
<dbReference type="PANTHER" id="PTHR11431">
    <property type="entry name" value="FERRITIN"/>
    <property type="match status" value="1"/>
</dbReference>
<feature type="region of interest" description="Disordered" evidence="12">
    <location>
        <begin position="1"/>
        <end position="20"/>
    </location>
</feature>
<name>A0ABM3WQ11_ERIEU</name>
<keyword evidence="6 11" id="KW-0408">Iron</keyword>